<evidence type="ECO:0000313" key="1">
    <source>
        <dbReference type="EMBL" id="JAH00293.1"/>
    </source>
</evidence>
<sequence length="16" mass="1814">MSPLNGANRHNCFSYC</sequence>
<reference evidence="1" key="2">
    <citation type="journal article" date="2015" name="Fish Shellfish Immunol.">
        <title>Early steps in the European eel (Anguilla anguilla)-Vibrio vulnificus interaction in the gills: Role of the RtxA13 toxin.</title>
        <authorList>
            <person name="Callol A."/>
            <person name="Pajuelo D."/>
            <person name="Ebbesson L."/>
            <person name="Teles M."/>
            <person name="MacKenzie S."/>
            <person name="Amaro C."/>
        </authorList>
    </citation>
    <scope>NUCLEOTIDE SEQUENCE</scope>
</reference>
<organism evidence="1">
    <name type="scientific">Anguilla anguilla</name>
    <name type="common">European freshwater eel</name>
    <name type="synonym">Muraena anguilla</name>
    <dbReference type="NCBI Taxonomy" id="7936"/>
    <lineage>
        <taxon>Eukaryota</taxon>
        <taxon>Metazoa</taxon>
        <taxon>Chordata</taxon>
        <taxon>Craniata</taxon>
        <taxon>Vertebrata</taxon>
        <taxon>Euteleostomi</taxon>
        <taxon>Actinopterygii</taxon>
        <taxon>Neopterygii</taxon>
        <taxon>Teleostei</taxon>
        <taxon>Anguilliformes</taxon>
        <taxon>Anguillidae</taxon>
        <taxon>Anguilla</taxon>
    </lineage>
</organism>
<name>A0A0E9P8Y7_ANGAN</name>
<protein>
    <submittedName>
        <fullName evidence="1">Uncharacterized protein</fullName>
    </submittedName>
</protein>
<dbReference type="EMBL" id="GBXM01108284">
    <property type="protein sequence ID" value="JAH00293.1"/>
    <property type="molecule type" value="Transcribed_RNA"/>
</dbReference>
<reference evidence="1" key="1">
    <citation type="submission" date="2014-11" db="EMBL/GenBank/DDBJ databases">
        <authorList>
            <person name="Amaro Gonzalez C."/>
        </authorList>
    </citation>
    <scope>NUCLEOTIDE SEQUENCE</scope>
</reference>
<accession>A0A0E9P8Y7</accession>
<proteinExistence type="predicted"/>
<dbReference type="AlphaFoldDB" id="A0A0E9P8Y7"/>